<dbReference type="InterPro" id="IPR017560">
    <property type="entry name" value="Cyt_c_biogenesis_CcmI"/>
</dbReference>
<keyword evidence="5" id="KW-0472">Membrane</keyword>
<sequence>MTLWIFFALLTAAAALSILVPLRRGAASGLVAGDAAAGEAVYKAQLDELDKDLARGVIDETAAKAARTEIARRLIALRRDSGLSAGQQDAAGSKGGGRDKAVMALAILAVPAAALGIYMAAGSPSYPDQPLSARLNTPVETLPVNQMVARVEQHLAQNPADGRGWEVLAPVYMSLGRPEDSARAFSNAIRLNGSREELESGLGEALVVAARGVVTADAKAAFERAVALSPDAVKPRFFLALAYGQDGRKDEAVKAWTQLLEGADESAPWVPVARQELAAVQGQVPPAAMPGPTADDVRAAGEMGAEDRQSMIQSMVDGLQERLDRDGGAIEDWERLVRSQLVLGAREAAKETLGKARQAMTGNQSALARLDELEKELGLGN</sequence>
<evidence type="ECO:0000256" key="3">
    <source>
        <dbReference type="ARBA" id="ARBA00022748"/>
    </source>
</evidence>
<dbReference type="Gene3D" id="1.25.40.10">
    <property type="entry name" value="Tetratricopeptide repeat domain"/>
    <property type="match status" value="1"/>
</dbReference>
<dbReference type="SUPFAM" id="SSF48452">
    <property type="entry name" value="TPR-like"/>
    <property type="match status" value="1"/>
</dbReference>
<evidence type="ECO:0000256" key="1">
    <source>
        <dbReference type="ARBA" id="ARBA00004196"/>
    </source>
</evidence>
<evidence type="ECO:0000313" key="7">
    <source>
        <dbReference type="EMBL" id="SUB00317.1"/>
    </source>
</evidence>
<dbReference type="GO" id="GO:0030313">
    <property type="term" value="C:cell envelope"/>
    <property type="evidence" value="ECO:0007669"/>
    <property type="project" value="UniProtKB-SubCell"/>
</dbReference>
<evidence type="ECO:0000256" key="5">
    <source>
        <dbReference type="SAM" id="Phobius"/>
    </source>
</evidence>
<dbReference type="GO" id="GO:0005886">
    <property type="term" value="C:plasma membrane"/>
    <property type="evidence" value="ECO:0007669"/>
    <property type="project" value="TreeGrafter"/>
</dbReference>
<dbReference type="PANTHER" id="PTHR47870">
    <property type="entry name" value="CYTOCHROME C-TYPE BIOGENESIS PROTEIN CCMH"/>
    <property type="match status" value="1"/>
</dbReference>
<proteinExistence type="predicted"/>
<keyword evidence="5" id="KW-1133">Transmembrane helix</keyword>
<keyword evidence="4" id="KW-0802">TPR repeat</keyword>
<dbReference type="RefSeq" id="WP_019962723.1">
    <property type="nucleotide sequence ID" value="NZ_UGSK01000001.1"/>
</dbReference>
<keyword evidence="3" id="KW-0201">Cytochrome c-type biogenesis</keyword>
<dbReference type="Proteomes" id="UP000255000">
    <property type="component" value="Unassembled WGS sequence"/>
</dbReference>
<keyword evidence="5" id="KW-0812">Transmembrane</keyword>
<comment type="subcellular location">
    <subcellularLocation>
        <location evidence="1">Cell envelope</location>
    </subcellularLocation>
</comment>
<protein>
    <submittedName>
        <fullName evidence="7">Formate-dependent nitrite reductase complex subunit NrfG</fullName>
    </submittedName>
</protein>
<name>A0A378ZT30_9HYPH</name>
<dbReference type="Pfam" id="PF23914">
    <property type="entry name" value="TPR_CcmH_CycH"/>
    <property type="match status" value="1"/>
</dbReference>
<keyword evidence="2" id="KW-0677">Repeat</keyword>
<accession>A0A378ZT30</accession>
<feature type="transmembrane region" description="Helical" evidence="5">
    <location>
        <begin position="101"/>
        <end position="121"/>
    </location>
</feature>
<dbReference type="GO" id="GO:0017004">
    <property type="term" value="P:cytochrome complex assembly"/>
    <property type="evidence" value="ECO:0007669"/>
    <property type="project" value="UniProtKB-KW"/>
</dbReference>
<dbReference type="InterPro" id="IPR011990">
    <property type="entry name" value="TPR-like_helical_dom_sf"/>
</dbReference>
<evidence type="ECO:0000256" key="4">
    <source>
        <dbReference type="ARBA" id="ARBA00022803"/>
    </source>
</evidence>
<dbReference type="EMBL" id="UGSK01000001">
    <property type="protein sequence ID" value="SUB00317.1"/>
    <property type="molecule type" value="Genomic_DNA"/>
</dbReference>
<reference evidence="7 8" key="1">
    <citation type="submission" date="2018-06" db="EMBL/GenBank/DDBJ databases">
        <authorList>
            <consortium name="Pathogen Informatics"/>
            <person name="Doyle S."/>
        </authorList>
    </citation>
    <scope>NUCLEOTIDE SEQUENCE [LARGE SCALE GENOMIC DNA]</scope>
    <source>
        <strain evidence="7 8">NCTC13350</strain>
    </source>
</reference>
<dbReference type="AlphaFoldDB" id="A0A378ZT30"/>
<gene>
    <name evidence="7" type="ORF">NCTC13350_01229</name>
</gene>
<dbReference type="InterPro" id="IPR056413">
    <property type="entry name" value="TPR_CcmH_CycH"/>
</dbReference>
<dbReference type="NCBIfam" id="TIGR03142">
    <property type="entry name" value="cytochro_ccmI"/>
    <property type="match status" value="1"/>
</dbReference>
<evidence type="ECO:0000313" key="8">
    <source>
        <dbReference type="Proteomes" id="UP000255000"/>
    </source>
</evidence>
<evidence type="ECO:0000259" key="6">
    <source>
        <dbReference type="Pfam" id="PF23914"/>
    </source>
</evidence>
<organism evidence="7 8">
    <name type="scientific">Pannonibacter phragmitetus</name>
    <dbReference type="NCBI Taxonomy" id="121719"/>
    <lineage>
        <taxon>Bacteria</taxon>
        <taxon>Pseudomonadati</taxon>
        <taxon>Pseudomonadota</taxon>
        <taxon>Alphaproteobacteria</taxon>
        <taxon>Hyphomicrobiales</taxon>
        <taxon>Stappiaceae</taxon>
        <taxon>Pannonibacter</taxon>
    </lineage>
</organism>
<dbReference type="InterPro" id="IPR051263">
    <property type="entry name" value="C-type_cytochrome_biogenesis"/>
</dbReference>
<dbReference type="OrthoDB" id="9815847at2"/>
<evidence type="ECO:0000256" key="2">
    <source>
        <dbReference type="ARBA" id="ARBA00022737"/>
    </source>
</evidence>
<feature type="domain" description="Cytochrome c-type biogenesis protein H TPR" evidence="6">
    <location>
        <begin position="151"/>
        <end position="264"/>
    </location>
</feature>
<dbReference type="PANTHER" id="PTHR47870:SF1">
    <property type="entry name" value="CYTOCHROME C-TYPE BIOGENESIS PROTEIN CCMH"/>
    <property type="match status" value="1"/>
</dbReference>